<proteinExistence type="predicted"/>
<reference evidence="2 3" key="1">
    <citation type="submission" date="2016-10" db="EMBL/GenBank/DDBJ databases">
        <authorList>
            <person name="de Groot N.N."/>
        </authorList>
    </citation>
    <scope>NUCLEOTIDE SEQUENCE [LARGE SCALE GENOMIC DNA]</scope>
    <source>
        <strain evidence="2 3">SLAS-1</strain>
    </source>
</reference>
<evidence type="ECO:0000259" key="1">
    <source>
        <dbReference type="PROSITE" id="PS51832"/>
    </source>
</evidence>
<keyword evidence="3" id="KW-1185">Reference proteome</keyword>
<dbReference type="PANTHER" id="PTHR45228:SF1">
    <property type="entry name" value="CYCLIC DI-GMP PHOSPHODIESTERASE TM_0186"/>
    <property type="match status" value="1"/>
</dbReference>
<organism evidence="2 3">
    <name type="scientific">Halarsenatibacter silvermanii</name>
    <dbReference type="NCBI Taxonomy" id="321763"/>
    <lineage>
        <taxon>Bacteria</taxon>
        <taxon>Bacillati</taxon>
        <taxon>Bacillota</taxon>
        <taxon>Clostridia</taxon>
        <taxon>Halanaerobiales</taxon>
        <taxon>Halarsenatibacteraceae</taxon>
        <taxon>Halarsenatibacter</taxon>
    </lineage>
</organism>
<dbReference type="AlphaFoldDB" id="A0A1G9K3Z0"/>
<dbReference type="InterPro" id="IPR037522">
    <property type="entry name" value="HD_GYP_dom"/>
</dbReference>
<gene>
    <name evidence="2" type="ORF">SAMN04488692_104168</name>
</gene>
<feature type="non-terminal residue" evidence="2">
    <location>
        <position position="1"/>
    </location>
</feature>
<dbReference type="Gene3D" id="1.10.3210.10">
    <property type="entry name" value="Hypothetical protein af1432"/>
    <property type="match status" value="1"/>
</dbReference>
<name>A0A1G9K3Z0_9FIRM</name>
<dbReference type="InterPro" id="IPR052020">
    <property type="entry name" value="Cyclic_di-GMP/3'3'-cGAMP_PDE"/>
</dbReference>
<dbReference type="PROSITE" id="PS51832">
    <property type="entry name" value="HD_GYP"/>
    <property type="match status" value="1"/>
</dbReference>
<accession>A0A1G9K3Z0</accession>
<dbReference type="SUPFAM" id="SSF109604">
    <property type="entry name" value="HD-domain/PDEase-like"/>
    <property type="match status" value="1"/>
</dbReference>
<dbReference type="Pfam" id="PF13487">
    <property type="entry name" value="HD_5"/>
    <property type="match status" value="1"/>
</dbReference>
<sequence length="133" mass="14863">DIGKVTISENILTKKGDLTEEEWQIITEHPERGYKIASATEEFAPVAQAILYHHEYWNGSGYPKGLKGDEIPLLSRIISIVDAYDVMTAGRPYKDAMSEEEALEEIEECAGGQFDPELAEIFVEVMKNAEGNK</sequence>
<dbReference type="STRING" id="321763.SAMN04488692_104168"/>
<evidence type="ECO:0000313" key="3">
    <source>
        <dbReference type="Proteomes" id="UP000199476"/>
    </source>
</evidence>
<dbReference type="Proteomes" id="UP000199476">
    <property type="component" value="Unassembled WGS sequence"/>
</dbReference>
<dbReference type="PANTHER" id="PTHR45228">
    <property type="entry name" value="CYCLIC DI-GMP PHOSPHODIESTERASE TM_0186-RELATED"/>
    <property type="match status" value="1"/>
</dbReference>
<protein>
    <submittedName>
        <fullName evidence="2">HD domain-containing protein</fullName>
    </submittedName>
</protein>
<dbReference type="RefSeq" id="WP_143423005.1">
    <property type="nucleotide sequence ID" value="NZ_FNGO01000004.1"/>
</dbReference>
<feature type="domain" description="HD-GYP" evidence="1">
    <location>
        <begin position="1"/>
        <end position="133"/>
    </location>
</feature>
<dbReference type="OrthoDB" id="9798833at2"/>
<dbReference type="CDD" id="cd00077">
    <property type="entry name" value="HDc"/>
    <property type="match status" value="1"/>
</dbReference>
<evidence type="ECO:0000313" key="2">
    <source>
        <dbReference type="EMBL" id="SDL44517.1"/>
    </source>
</evidence>
<dbReference type="EMBL" id="FNGO01000004">
    <property type="protein sequence ID" value="SDL44517.1"/>
    <property type="molecule type" value="Genomic_DNA"/>
</dbReference>
<dbReference type="InterPro" id="IPR003607">
    <property type="entry name" value="HD/PDEase_dom"/>
</dbReference>